<dbReference type="Pfam" id="PF20478">
    <property type="entry name" value="P2RX7_C"/>
    <property type="match status" value="1"/>
</dbReference>
<dbReference type="PANTHER" id="PTHR36981">
    <property type="entry name" value="ZGC:195170"/>
    <property type="match status" value="1"/>
</dbReference>
<feature type="compositionally biased region" description="Low complexity" evidence="1">
    <location>
        <begin position="1"/>
        <end position="17"/>
    </location>
</feature>
<protein>
    <submittedName>
        <fullName evidence="3">Putative kolobok-2 xt</fullName>
    </submittedName>
</protein>
<organism evidence="3">
    <name type="scientific">Hyalomma excavatum</name>
    <dbReference type="NCBI Taxonomy" id="257692"/>
    <lineage>
        <taxon>Eukaryota</taxon>
        <taxon>Metazoa</taxon>
        <taxon>Ecdysozoa</taxon>
        <taxon>Arthropoda</taxon>
        <taxon>Chelicerata</taxon>
        <taxon>Arachnida</taxon>
        <taxon>Acari</taxon>
        <taxon>Parasitiformes</taxon>
        <taxon>Ixodida</taxon>
        <taxon>Ixodoidea</taxon>
        <taxon>Ixodidae</taxon>
        <taxon>Hyalomminae</taxon>
        <taxon>Hyalomma</taxon>
    </lineage>
</organism>
<reference evidence="3" key="1">
    <citation type="journal article" date="2017" name="Ticks Tick Borne Dis.">
        <title>An insight into the sialome of Hyalomma excavatum.</title>
        <authorList>
            <person name="Ribeiro J.M."/>
            <person name="Slovak M."/>
            <person name="Francischetti I.M."/>
        </authorList>
    </citation>
    <scope>NUCLEOTIDE SEQUENCE</scope>
    <source>
        <strain evidence="3">Samish</strain>
        <tissue evidence="3">Salivary glands</tissue>
    </source>
</reference>
<name>A0A131XP20_9ACAR</name>
<dbReference type="InterPro" id="IPR046815">
    <property type="entry name" value="P2RX7_C"/>
</dbReference>
<feature type="domain" description="P2X purinoreceptor 7 intracellular" evidence="2">
    <location>
        <begin position="55"/>
        <end position="180"/>
    </location>
</feature>
<evidence type="ECO:0000256" key="1">
    <source>
        <dbReference type="SAM" id="MobiDB-lite"/>
    </source>
</evidence>
<evidence type="ECO:0000259" key="2">
    <source>
        <dbReference type="Pfam" id="PF20478"/>
    </source>
</evidence>
<sequence length="185" mass="20823">SYSSSSLSSDSDSSSSSNEITWSEHVARTDVPDHFDLFDLLDSDGSDSEGEPGDSRVGHVEWCSCSHCGPMDTERASVCCREVQRVDVLIDAGSQCITAHPTFRHICLNVCVVAVAYYELAENYPSLVDAPEIHRRYWSTAYRQFARWIWHRLCRRDRITVPSCVVSAIKQAFPSEEGGFVYPEY</sequence>
<dbReference type="AlphaFoldDB" id="A0A131XP20"/>
<dbReference type="EMBL" id="GEFH01001145">
    <property type="protein sequence ID" value="JAP67436.1"/>
    <property type="molecule type" value="mRNA"/>
</dbReference>
<accession>A0A131XP20</accession>
<dbReference type="PANTHER" id="PTHR36981:SF1">
    <property type="entry name" value="P2X PURINORECEPTOR 7 INTRACELLULAR DOMAIN-CONTAINING PROTEIN"/>
    <property type="match status" value="1"/>
</dbReference>
<proteinExistence type="evidence at transcript level"/>
<feature type="region of interest" description="Disordered" evidence="1">
    <location>
        <begin position="1"/>
        <end position="21"/>
    </location>
</feature>
<feature type="non-terminal residue" evidence="3">
    <location>
        <position position="1"/>
    </location>
</feature>
<evidence type="ECO:0000313" key="3">
    <source>
        <dbReference type="EMBL" id="JAP67436.1"/>
    </source>
</evidence>